<feature type="repeat" description="Xin" evidence="5">
    <location>
        <begin position="888"/>
        <end position="903"/>
    </location>
</feature>
<feature type="region of interest" description="Disordered" evidence="6">
    <location>
        <begin position="2341"/>
        <end position="2369"/>
    </location>
</feature>
<dbReference type="InParanoid" id="A0A6J2VIZ5"/>
<dbReference type="InterPro" id="IPR030072">
    <property type="entry name" value="XIRP1/XIRP2"/>
</dbReference>
<feature type="repeat" description="Xin" evidence="5">
    <location>
        <begin position="925"/>
        <end position="940"/>
    </location>
</feature>
<feature type="compositionally biased region" description="Polar residues" evidence="6">
    <location>
        <begin position="502"/>
        <end position="515"/>
    </location>
</feature>
<feature type="repeat" description="Xin" evidence="5">
    <location>
        <begin position="417"/>
        <end position="432"/>
    </location>
</feature>
<feature type="region of interest" description="Disordered" evidence="6">
    <location>
        <begin position="1719"/>
        <end position="1744"/>
    </location>
</feature>
<feature type="repeat" description="Xin" evidence="5">
    <location>
        <begin position="267"/>
        <end position="282"/>
    </location>
</feature>
<dbReference type="PROSITE" id="PS51389">
    <property type="entry name" value="XIN"/>
    <property type="match status" value="24"/>
</dbReference>
<evidence type="ECO:0000256" key="3">
    <source>
        <dbReference type="ARBA" id="ARBA00022949"/>
    </source>
</evidence>
<dbReference type="RefSeq" id="XP_030631897.1">
    <property type="nucleotide sequence ID" value="XM_030776037.1"/>
</dbReference>
<dbReference type="OrthoDB" id="6129702at2759"/>
<feature type="repeat" description="Xin" evidence="5">
    <location>
        <begin position="1029"/>
        <end position="1044"/>
    </location>
</feature>
<keyword evidence="7" id="KW-1185">Reference proteome</keyword>
<dbReference type="PANTHER" id="PTHR22591">
    <property type="entry name" value="XIN"/>
    <property type="match status" value="1"/>
</dbReference>
<keyword evidence="2" id="KW-0677">Repeat</keyword>
<feature type="repeat" description="Xin" evidence="5">
    <location>
        <begin position="960"/>
        <end position="975"/>
    </location>
</feature>
<name>A0A6J2VIZ5_CHACN</name>
<feature type="repeat" description="Xin" evidence="5">
    <location>
        <begin position="557"/>
        <end position="572"/>
    </location>
</feature>
<dbReference type="GeneID" id="115813392"/>
<evidence type="ECO:0000256" key="2">
    <source>
        <dbReference type="ARBA" id="ARBA00022737"/>
    </source>
</evidence>
<proteinExistence type="inferred from homology"/>
<feature type="repeat" description="Xin" evidence="5">
    <location>
        <begin position="519"/>
        <end position="534"/>
    </location>
</feature>
<dbReference type="Proteomes" id="UP000504632">
    <property type="component" value="Chromosome 5"/>
</dbReference>
<feature type="region of interest" description="Disordered" evidence="6">
    <location>
        <begin position="1780"/>
        <end position="1800"/>
    </location>
</feature>
<feature type="compositionally biased region" description="Pro residues" evidence="6">
    <location>
        <begin position="38"/>
        <end position="49"/>
    </location>
</feature>
<dbReference type="GO" id="GO:0001725">
    <property type="term" value="C:stress fiber"/>
    <property type="evidence" value="ECO:0007669"/>
    <property type="project" value="TreeGrafter"/>
</dbReference>
<protein>
    <submittedName>
        <fullName evidence="8">Xin actin-binding repeat-containing protein 1</fullName>
    </submittedName>
</protein>
<sequence length="2369" mass="266141">MVWSETYHIILQKCQKKMTEIAKNVRITAASNGEDDLPLPPPPPPPPRPQLEDSPMPSQNLLPVPPPKETFSEFYQQRQKNELKRLFKHIHPELRKNLDEVVDSELVEALQSENVADRGYQGEVQSMRWIFENWSLDNIGDPHATKRLLDEETLQGGDVRGTSSMFERPVFDVTEHIPTGERQGLVKGDVRTATWLFETQPLDLLSKSKMEEGELVEAVLKEPVQRGDVKGARLLFETKPLDALGRCCSVEDQSFLTLKSELQEQKGDVKKTVKLFQAEPCCALRDSSGNIHEIKSICREEIQSSNIKTARWLFETQPLDLINKDTSQMQIIRGISLEEGQKGGVDRKRWMFETQPFNAIHEGVVEEHRFRGTLVDFEGAADVGNKRELFETQPLSALKGESKSSEDSVQKEEIMGGNVRSTLWLFETQPMENLKDSFEVGQLKKITVSTDERGEVKGKKHLFENFSSNIERVEESKVQDSERGDVQSFKNLFETIPLSHISQPESDYSEGQNGDITGGDVKSNRTLFETTPLYAIKDCSGNFHEVTTVSREEIIKGNVQNYRWKFETRPLDQFEEGKGKVELIKGITRQEDIAGDVRMAKWMFETQPLDCIHLKFNQKLEDSSAQQDESQKGDVKTCKWLFETQPMDILYDKSERKQDVESVPKANVKSYTWLFETQPLANIKDKDELSLKLCGTLEDDVKGDVKTVKHLFETETLDKITKRTNSDHDVRCISQIDVLSGDVSRVKEIFETKSLDDIGSEYIQSSNMEEQGKDIQSGSVHKFTWLFENQPISKINDKEDINVQSVTDVEGGDVGGKKFIFETFSLDKIQDKDQLLEQEPLNVEMPLNNVDVKSSTMLFESQPLYAIKDKDGQFHEVTTVKKEEVMSGDVRGARWMFETKPLDAIQADREIYVIRAVTQEDVLKGDVKSARWKFETQPLDSFTEREVPSVRVVEELGNGKNVQQNKQLFETNQAGQKRYVRTVSVTDVQQGDVRTSTWLFENHSIDTLKGEPEDQNIIKTVHREDTKKGDVKRCTWLFESQPLDKIKDSESTVESVTQEEIPKADVRSTTWMFETTPLDKISVETVTDTLLFLNNLSVIHSSGIIIQTSDERNVNMAKYQFVCNEEPQVQKEEVVEGNFRNIMLQLLFRPNLKNKVTLLKEEEHGKVHNTVLEIPFQQHESATSADIEPLIEKVVQTIDNLLVPDKSVKTGLVMQESEGGNPEIAVYSLLSYSHIKVEGHDIKRGDVKSTIGNLMATAHNQKVSPSCKLEENEKGNVDLYRSCIEKGDLQYLKNLQAEESEEEINCSQKEQIEIVQGDVKEAMKYLNQQKGQVERTVLDIVPGDVKNTKKVFSGASLDINIGSCMQKEEIIRGDISSAKQQLDEAVKQPVMVQKEEVVSGDIKATLESLERAKQQSMHVEREVIVPGTIYDLDVAMQESSDENETQTIKEEIIAGDVKAAKRSLEEAKKQSMRVEREIVTPGKIYNLNMSSHEQNTSTVRQSTSSSSSIQRITTTNRKVSDTEEIQGASEVYHHNKLGNSADIMNCIAETEVIASNLIPERSTQISELETEILKGDVKATIQSLHSAAAEQRPVEKEEIVKGNMQKALQSLEKSSVNVSRGDFKAAMLYRKSGQSYSEARKKKDSGSKCKQSVVVSVPSSDAECSSSVSVTGREYMTTIALNSAPVISSISEENSNQPTTSKSPYPPPLPPKVCDQVKDQKPALPPKPFYSTSTGPKLENVSPHQNSSDAFIITQDMPAIPPKIKAGKLTPLQLQKSSNIKQCSVDSKHTAKETRHEGVTIKSKSHVTSAIDSTASKKSQCVEQWDQKNHIKHVNSAPPQDANKRINTSVHSQTGMGQNAVQRISAAEEISECVQSYSEDNEAKTSGGQGKVIFETIPSEPKKISVVWNKTNEEQAHIAEKHKVHSQDHRRNVFATPAADRLPVDNNNLGCHEHQKPDSNVVLREKKVKRETEDERRQRLSVHKEEIMRGNVHAAMEIFENLRRQEELKVILSKVQEIEGETCEVDVKSLMTLFENVPGWIDNTATSSKNGYPRSEKDLEFFKDDTESVSSVEAAFEDLEKASMDIARLKEQTLAKLMDIEETVKKALYSVSNLKSEADIAGLSGLFSESLRAEPISSSSNNIRKIRIVSSKAKPEQTRVPVETSADGMAQIAGKSKEVISHKQKLPRPKAHTNAPSSPSFISIHSAARKSDEPPKPSTVKSKPESSPLQSNDCHKLNDDIYKFSAVKDTGHHFGSPQNPRREVSILEVKTVPEASAGIIGTKTVCEKYEETDHFGNKYVSSKTSTFVTKQSERKTSSYAVVTSPGKYEEMTSPLMRRSGKVFSENPQSNLKDGGKVFVTFGHPKTGKH</sequence>
<dbReference type="GO" id="GO:0007015">
    <property type="term" value="P:actin filament organization"/>
    <property type="evidence" value="ECO:0007669"/>
    <property type="project" value="TreeGrafter"/>
</dbReference>
<feature type="repeat" description="Xin" evidence="5">
    <location>
        <begin position="381"/>
        <end position="396"/>
    </location>
</feature>
<feature type="repeat" description="Xin" evidence="5">
    <location>
        <begin position="484"/>
        <end position="499"/>
    </location>
</feature>
<accession>A0A6J2VIZ5</accession>
<evidence type="ECO:0000256" key="1">
    <source>
        <dbReference type="ARBA" id="ARBA00004282"/>
    </source>
</evidence>
<dbReference type="CTD" id="165904"/>
<feature type="region of interest" description="Disordered" evidence="6">
    <location>
        <begin position="2178"/>
        <end position="2234"/>
    </location>
</feature>
<feature type="repeat" description="Xin" evidence="5">
    <location>
        <begin position="741"/>
        <end position="756"/>
    </location>
</feature>
<dbReference type="GO" id="GO:0051015">
    <property type="term" value="F:actin filament binding"/>
    <property type="evidence" value="ECO:0007669"/>
    <property type="project" value="TreeGrafter"/>
</dbReference>
<gene>
    <name evidence="8" type="primary">xirp1</name>
</gene>
<evidence type="ECO:0000313" key="7">
    <source>
        <dbReference type="Proteomes" id="UP000504632"/>
    </source>
</evidence>
<feature type="compositionally biased region" description="Polar residues" evidence="6">
    <location>
        <begin position="2194"/>
        <end position="2203"/>
    </location>
</feature>
<feature type="repeat" description="Xin" evidence="5">
    <location>
        <begin position="122"/>
        <end position="137"/>
    </location>
</feature>
<feature type="region of interest" description="Disordered" evidence="6">
    <location>
        <begin position="502"/>
        <end position="522"/>
    </location>
</feature>
<feature type="repeat" description="Xin" evidence="5">
    <location>
        <begin position="343"/>
        <end position="358"/>
    </location>
</feature>
<comment type="domain">
    <text evidence="5">Xin repeats bind F-actin.</text>
</comment>
<keyword evidence="3" id="KW-0965">Cell junction</keyword>
<feature type="repeat" description="Xin" evidence="5">
    <location>
        <begin position="595"/>
        <end position="610"/>
    </location>
</feature>
<evidence type="ECO:0000256" key="4">
    <source>
        <dbReference type="ARBA" id="ARBA00023203"/>
    </source>
</evidence>
<feature type="repeat" description="Xin" evidence="5">
    <location>
        <begin position="188"/>
        <end position="203"/>
    </location>
</feature>
<feature type="compositionally biased region" description="Polar residues" evidence="6">
    <location>
        <begin position="2219"/>
        <end position="2232"/>
    </location>
</feature>
<feature type="repeat" description="Xin" evidence="5">
    <location>
        <begin position="227"/>
        <end position="242"/>
    </location>
</feature>
<dbReference type="InterPro" id="IPR012510">
    <property type="entry name" value="Actin-binding_Xin_repeat"/>
</dbReference>
<feature type="compositionally biased region" description="Basic residues" evidence="6">
    <location>
        <begin position="2182"/>
        <end position="2191"/>
    </location>
</feature>
<feature type="region of interest" description="Disordered" evidence="6">
    <location>
        <begin position="1493"/>
        <end position="1521"/>
    </location>
</feature>
<feature type="repeat" description="Xin" evidence="5">
    <location>
        <begin position="991"/>
        <end position="1006"/>
    </location>
</feature>
<comment type="subcellular location">
    <subcellularLocation>
        <location evidence="1">Cell junction</location>
    </subcellularLocation>
</comment>
<feature type="repeat" description="Xin" evidence="5">
    <location>
        <begin position="703"/>
        <end position="718"/>
    </location>
</feature>
<dbReference type="Pfam" id="PF08043">
    <property type="entry name" value="Xin"/>
    <property type="match status" value="12"/>
</dbReference>
<organism evidence="7 8">
    <name type="scientific">Chanos chanos</name>
    <name type="common">Milkfish</name>
    <name type="synonym">Mugil chanos</name>
    <dbReference type="NCBI Taxonomy" id="29144"/>
    <lineage>
        <taxon>Eukaryota</taxon>
        <taxon>Metazoa</taxon>
        <taxon>Chordata</taxon>
        <taxon>Craniata</taxon>
        <taxon>Vertebrata</taxon>
        <taxon>Euteleostomi</taxon>
        <taxon>Actinopterygii</taxon>
        <taxon>Neopterygii</taxon>
        <taxon>Teleostei</taxon>
        <taxon>Ostariophysi</taxon>
        <taxon>Gonorynchiformes</taxon>
        <taxon>Chanidae</taxon>
        <taxon>Chanos</taxon>
    </lineage>
</organism>
<feature type="repeat" description="Xin" evidence="5">
    <location>
        <begin position="633"/>
        <end position="648"/>
    </location>
</feature>
<evidence type="ECO:0000256" key="6">
    <source>
        <dbReference type="SAM" id="MobiDB-lite"/>
    </source>
</evidence>
<feature type="repeat" description="Xin" evidence="5">
    <location>
        <begin position="305"/>
        <end position="320"/>
    </location>
</feature>
<feature type="repeat" description="Xin" evidence="5">
    <location>
        <begin position="666"/>
        <end position="681"/>
    </location>
</feature>
<feature type="repeat" description="Xin" evidence="5">
    <location>
        <begin position="778"/>
        <end position="793"/>
    </location>
</feature>
<dbReference type="GO" id="GO:0005925">
    <property type="term" value="C:focal adhesion"/>
    <property type="evidence" value="ECO:0007669"/>
    <property type="project" value="TreeGrafter"/>
</dbReference>
<feature type="compositionally biased region" description="Basic and acidic residues" evidence="6">
    <location>
        <begin position="1786"/>
        <end position="1799"/>
    </location>
</feature>
<feature type="compositionally biased region" description="Low complexity" evidence="6">
    <location>
        <begin position="1496"/>
        <end position="1515"/>
    </location>
</feature>
<keyword evidence="4 5" id="KW-0009">Actin-binding</keyword>
<feature type="repeat" description="Xin" evidence="5">
    <location>
        <begin position="850"/>
        <end position="865"/>
    </location>
</feature>
<feature type="repeat" description="Xin" evidence="5">
    <location>
        <begin position="1064"/>
        <end position="1079"/>
    </location>
</feature>
<dbReference type="PANTHER" id="PTHR22591:SF2">
    <property type="entry name" value="XIN ACTIN-BINDING REPEAT-CONTAINING PROTEIN 1"/>
    <property type="match status" value="1"/>
</dbReference>
<evidence type="ECO:0000256" key="5">
    <source>
        <dbReference type="PROSITE-ProRule" id="PRU00721"/>
    </source>
</evidence>
<feature type="region of interest" description="Disordered" evidence="6">
    <location>
        <begin position="31"/>
        <end position="67"/>
    </location>
</feature>
<reference evidence="8" key="1">
    <citation type="submission" date="2025-08" db="UniProtKB">
        <authorList>
            <consortium name="RefSeq"/>
        </authorList>
    </citation>
    <scope>IDENTIFICATION</scope>
</reference>
<comment type="similarity">
    <text evidence="5">Belongs to the Xin family.</text>
</comment>
<evidence type="ECO:0000313" key="8">
    <source>
        <dbReference type="RefSeq" id="XP_030631897.1"/>
    </source>
</evidence>